<keyword evidence="2" id="KW-1185">Reference proteome</keyword>
<accession>A0ACB6RG24</accession>
<name>A0ACB6RG24_9PLEO</name>
<gene>
    <name evidence="1" type="ORF">BDR25DRAFT_365468</name>
</gene>
<evidence type="ECO:0000313" key="2">
    <source>
        <dbReference type="Proteomes" id="UP000799755"/>
    </source>
</evidence>
<reference evidence="1" key="1">
    <citation type="journal article" date="2020" name="Stud. Mycol.">
        <title>101 Dothideomycetes genomes: a test case for predicting lifestyles and emergence of pathogens.</title>
        <authorList>
            <person name="Haridas S."/>
            <person name="Albert R."/>
            <person name="Binder M."/>
            <person name="Bloem J."/>
            <person name="Labutti K."/>
            <person name="Salamov A."/>
            <person name="Andreopoulos B."/>
            <person name="Baker S."/>
            <person name="Barry K."/>
            <person name="Bills G."/>
            <person name="Bluhm B."/>
            <person name="Cannon C."/>
            <person name="Castanera R."/>
            <person name="Culley D."/>
            <person name="Daum C."/>
            <person name="Ezra D."/>
            <person name="Gonzalez J."/>
            <person name="Henrissat B."/>
            <person name="Kuo A."/>
            <person name="Liang C."/>
            <person name="Lipzen A."/>
            <person name="Lutzoni F."/>
            <person name="Magnuson J."/>
            <person name="Mondo S."/>
            <person name="Nolan M."/>
            <person name="Ohm R."/>
            <person name="Pangilinan J."/>
            <person name="Park H.-J."/>
            <person name="Ramirez L."/>
            <person name="Alfaro M."/>
            <person name="Sun H."/>
            <person name="Tritt A."/>
            <person name="Yoshinaga Y."/>
            <person name="Zwiers L.-H."/>
            <person name="Turgeon B."/>
            <person name="Goodwin S."/>
            <person name="Spatafora J."/>
            <person name="Crous P."/>
            <person name="Grigoriev I."/>
        </authorList>
    </citation>
    <scope>NUCLEOTIDE SEQUENCE</scope>
    <source>
        <strain evidence="1">ATCC 200398</strain>
    </source>
</reference>
<sequence length="1062" mass="116870">MGTKNQPSIKSHVSSRANKPLSRPAHTLPYSKVIEETKCNSEDGLTSSEAQSRLQEYGRNELGDDGGVQPGKILLRQVANAMTLVLILAMGVSFGIQSWIEGGVVAAIIILNIVVGFWQEFNAEKTMDSLRSLSSPTANAVRDGKTVTVPTAEIVPGDMVEMIMGDTIPADIRLIEAVNFETDEALLTGESLPVQKDAEAKFSDDTGLGDRLNVAYSSSTVTKGRARGVVFATGVYTEIGSIAAALRNQGSRRRPVKRKPNGSAKPHQYAQAWGLTATDAIGHFLGVNVGTPLQKKLSRLALLLFGIAVVCAIIVLAANRFVSDQEVIIYAVATGLSMIPASLIVVLTITMAAGTKRMVERHVIVRNLKSLEALGGVTDICSDKTGTLTQGKMVAKKAWIPAIGTYSVGTTNDPFNPTVGDLTFVPKPPREIDFNKADHGKSENYKELLKNNRHLVDYLKVASFANLANVHETQAGDWNARGDPTEIAIQVFASRFNWNRLRFAQGDGPEWVQLAEFPFDSDVKKMSVIFEETATSHKHVFTKGAVERVIYSCTSMFTIGEESVVEITDEIREDILQNMESLAALGLRVLALASKTWEGQITKGEDVDRNGVEESLIFRGLVGLYDPPRPESAPSVRQCQKAGIQVHMLTGDHPGTARAIAAEVGILPSNMARLSKEVSDAMVMTAGQFDKLSDHQIDGLPLLPLVIARCAPNTKVRMIEALHRRKCFVAMTGDGVNDSPSLKRADVGIGMGTGSDVAKDAADIVLTDDNFASILNAVEEGRRMFDNIQKFILHLLAQNIAQACILLIGLAFKDENRLSVFPLAPVEVMWIIMITSGLPDMGLGFEVAAPDIMSRPPQSLKRGVFTLEVMVDMLVYGLWVAALCLCSFLLVLNAWGDGDLGINCNDVFSSRCDTVYRARATCFACLTWFSLFLAWQMVDMRRSFFLMQPKSKKYFTQWFLDVWRNQFLFWSTIAGFVTIFPVLYIPVINTVVFKHQGISWEWGIVFIATILFFLGVEMWKLGKRAFFRRRGHKIGSRRDSVDLEKRVFERYLSTAISMDDEK</sequence>
<protein>
    <submittedName>
        <fullName evidence="1">Sodium P-type ATPase-like protein</fullName>
    </submittedName>
</protein>
<comment type="caution">
    <text evidence="1">The sequence shown here is derived from an EMBL/GenBank/DDBJ whole genome shotgun (WGS) entry which is preliminary data.</text>
</comment>
<proteinExistence type="predicted"/>
<dbReference type="Proteomes" id="UP000799755">
    <property type="component" value="Unassembled WGS sequence"/>
</dbReference>
<evidence type="ECO:0000313" key="1">
    <source>
        <dbReference type="EMBL" id="KAF2478309.1"/>
    </source>
</evidence>
<dbReference type="EMBL" id="MU003492">
    <property type="protein sequence ID" value="KAF2478309.1"/>
    <property type="molecule type" value="Genomic_DNA"/>
</dbReference>
<organism evidence="1 2">
    <name type="scientific">Lindgomyces ingoldianus</name>
    <dbReference type="NCBI Taxonomy" id="673940"/>
    <lineage>
        <taxon>Eukaryota</taxon>
        <taxon>Fungi</taxon>
        <taxon>Dikarya</taxon>
        <taxon>Ascomycota</taxon>
        <taxon>Pezizomycotina</taxon>
        <taxon>Dothideomycetes</taxon>
        <taxon>Pleosporomycetidae</taxon>
        <taxon>Pleosporales</taxon>
        <taxon>Lindgomycetaceae</taxon>
        <taxon>Lindgomyces</taxon>
    </lineage>
</organism>